<protein>
    <submittedName>
        <fullName evidence="3">Uncharacterized protein</fullName>
    </submittedName>
</protein>
<feature type="region of interest" description="Disordered" evidence="1">
    <location>
        <begin position="98"/>
        <end position="139"/>
    </location>
</feature>
<dbReference type="Proteomes" id="UP000492821">
    <property type="component" value="Unassembled WGS sequence"/>
</dbReference>
<evidence type="ECO:0000313" key="2">
    <source>
        <dbReference type="Proteomes" id="UP000492821"/>
    </source>
</evidence>
<feature type="compositionally biased region" description="Basic and acidic residues" evidence="1">
    <location>
        <begin position="124"/>
        <end position="139"/>
    </location>
</feature>
<feature type="compositionally biased region" description="Polar residues" evidence="1">
    <location>
        <begin position="43"/>
        <end position="65"/>
    </location>
</feature>
<evidence type="ECO:0000313" key="3">
    <source>
        <dbReference type="WBParaSite" id="Pan_g11050.t1"/>
    </source>
</evidence>
<feature type="region of interest" description="Disordered" evidence="1">
    <location>
        <begin position="43"/>
        <end position="74"/>
    </location>
</feature>
<reference evidence="2" key="1">
    <citation type="journal article" date="2013" name="Genetics">
        <title>The draft genome and transcriptome of Panagrellus redivivus are shaped by the harsh demands of a free-living lifestyle.</title>
        <authorList>
            <person name="Srinivasan J."/>
            <person name="Dillman A.R."/>
            <person name="Macchietto M.G."/>
            <person name="Heikkinen L."/>
            <person name="Lakso M."/>
            <person name="Fracchia K.M."/>
            <person name="Antoshechkin I."/>
            <person name="Mortazavi A."/>
            <person name="Wong G."/>
            <person name="Sternberg P.W."/>
        </authorList>
    </citation>
    <scope>NUCLEOTIDE SEQUENCE [LARGE SCALE GENOMIC DNA]</scope>
    <source>
        <strain evidence="2">MT8872</strain>
    </source>
</reference>
<sequence length="139" mass="15307">MDISGSKPNATDGNTARQNDGFVHHFKERLCFSCACGSINQPKSTIENSSHTKSIASMDSSGFKSNSKEKSTARQTNVLLAFSKRVRTFLAAVEPSITKNSPLKSRLGPNQSLQWTSPALNQTTKRETQPNKTRDLFMV</sequence>
<feature type="compositionally biased region" description="Polar residues" evidence="1">
    <location>
        <begin position="98"/>
        <end position="123"/>
    </location>
</feature>
<accession>A0A7E4UP00</accession>
<dbReference type="WBParaSite" id="Pan_g11050.t1">
    <property type="protein sequence ID" value="Pan_g11050.t1"/>
    <property type="gene ID" value="Pan_g11050"/>
</dbReference>
<organism evidence="2 3">
    <name type="scientific">Panagrellus redivivus</name>
    <name type="common">Microworm</name>
    <dbReference type="NCBI Taxonomy" id="6233"/>
    <lineage>
        <taxon>Eukaryota</taxon>
        <taxon>Metazoa</taxon>
        <taxon>Ecdysozoa</taxon>
        <taxon>Nematoda</taxon>
        <taxon>Chromadorea</taxon>
        <taxon>Rhabditida</taxon>
        <taxon>Tylenchina</taxon>
        <taxon>Panagrolaimomorpha</taxon>
        <taxon>Panagrolaimoidea</taxon>
        <taxon>Panagrolaimidae</taxon>
        <taxon>Panagrellus</taxon>
    </lineage>
</organism>
<dbReference type="AlphaFoldDB" id="A0A7E4UP00"/>
<evidence type="ECO:0000256" key="1">
    <source>
        <dbReference type="SAM" id="MobiDB-lite"/>
    </source>
</evidence>
<keyword evidence="2" id="KW-1185">Reference proteome</keyword>
<proteinExistence type="predicted"/>
<name>A0A7E4UP00_PANRE</name>
<reference evidence="3" key="2">
    <citation type="submission" date="2020-10" db="UniProtKB">
        <authorList>
            <consortium name="WormBaseParasite"/>
        </authorList>
    </citation>
    <scope>IDENTIFICATION</scope>
</reference>